<dbReference type="Proteomes" id="UP000017837">
    <property type="component" value="Unassembled WGS sequence"/>
</dbReference>
<accession>V4RHW3</accession>
<keyword evidence="2" id="KW-1185">Reference proteome</keyword>
<dbReference type="PATRIC" id="fig|1121022.4.peg.2369"/>
<reference evidence="1 2" key="1">
    <citation type="journal article" date="2014" name="Nature">
        <title>Sequential evolution of bacterial morphology by co-option of a developmental regulator.</title>
        <authorList>
            <person name="Jiang C."/>
            <person name="Brown P.J."/>
            <person name="Ducret A."/>
            <person name="Brun Y.V."/>
        </authorList>
    </citation>
    <scope>NUCLEOTIDE SEQUENCE [LARGE SCALE GENOMIC DNA]</scope>
    <source>
        <strain evidence="1 2">DSM 16100</strain>
    </source>
</reference>
<sequence>MIMAAHADRAVDIAQHYFSLPLDYSPEIITNLQQLANSAASGMRDHSSVELFKQDDEETEIDAACKVLGAYLGEVIRKLKGGNWAMNEQIKRVGLEIKPQNFFFPASAFYGCFNYGENEGILLFYKNAINPPVRGPGD</sequence>
<dbReference type="EMBL" id="AWGB01000021">
    <property type="protein sequence ID" value="ESQ90923.1"/>
    <property type="molecule type" value="Genomic_DNA"/>
</dbReference>
<name>V4RHW3_9CAUL</name>
<evidence type="ECO:0000313" key="1">
    <source>
        <dbReference type="EMBL" id="ESQ90923.1"/>
    </source>
</evidence>
<organism evidence="1 2">
    <name type="scientific">Asticcacaulis benevestitus DSM 16100 = ATCC BAA-896</name>
    <dbReference type="NCBI Taxonomy" id="1121022"/>
    <lineage>
        <taxon>Bacteria</taxon>
        <taxon>Pseudomonadati</taxon>
        <taxon>Pseudomonadota</taxon>
        <taxon>Alphaproteobacteria</taxon>
        <taxon>Caulobacterales</taxon>
        <taxon>Caulobacteraceae</taxon>
        <taxon>Asticcacaulis</taxon>
    </lineage>
</organism>
<proteinExistence type="predicted"/>
<gene>
    <name evidence="1" type="ORF">ABENE_11680</name>
</gene>
<evidence type="ECO:0000313" key="2">
    <source>
        <dbReference type="Proteomes" id="UP000017837"/>
    </source>
</evidence>
<comment type="caution">
    <text evidence="1">The sequence shown here is derived from an EMBL/GenBank/DDBJ whole genome shotgun (WGS) entry which is preliminary data.</text>
</comment>
<protein>
    <submittedName>
        <fullName evidence="1">Uncharacterized protein</fullName>
    </submittedName>
</protein>
<dbReference type="AlphaFoldDB" id="V4RHW3"/>